<dbReference type="Gene3D" id="3.40.50.2300">
    <property type="match status" value="2"/>
</dbReference>
<organism evidence="5 6">
    <name type="scientific">Salipaludibacillus neizhouensis</name>
    <dbReference type="NCBI Taxonomy" id="885475"/>
    <lineage>
        <taxon>Bacteria</taxon>
        <taxon>Bacillati</taxon>
        <taxon>Bacillota</taxon>
        <taxon>Bacilli</taxon>
        <taxon>Bacillales</taxon>
        <taxon>Bacillaceae</taxon>
    </lineage>
</organism>
<dbReference type="Pfam" id="PF13407">
    <property type="entry name" value="Peripla_BP_4"/>
    <property type="match status" value="1"/>
</dbReference>
<dbReference type="SUPFAM" id="SSF53822">
    <property type="entry name" value="Periplasmic binding protein-like I"/>
    <property type="match status" value="1"/>
</dbReference>
<comment type="subcellular location">
    <subcellularLocation>
        <location evidence="1">Cell envelope</location>
    </subcellularLocation>
</comment>
<dbReference type="Proteomes" id="UP000281498">
    <property type="component" value="Unassembled WGS sequence"/>
</dbReference>
<dbReference type="GO" id="GO:0030288">
    <property type="term" value="C:outer membrane-bounded periplasmic space"/>
    <property type="evidence" value="ECO:0007669"/>
    <property type="project" value="TreeGrafter"/>
</dbReference>
<dbReference type="InterPro" id="IPR028082">
    <property type="entry name" value="Peripla_BP_I"/>
</dbReference>
<dbReference type="OrthoDB" id="9769193at2"/>
<feature type="chain" id="PRO_5038435426" evidence="3">
    <location>
        <begin position="25"/>
        <end position="356"/>
    </location>
</feature>
<dbReference type="EMBL" id="PDOE01000004">
    <property type="protein sequence ID" value="RKL67109.1"/>
    <property type="molecule type" value="Genomic_DNA"/>
</dbReference>
<evidence type="ECO:0000313" key="6">
    <source>
        <dbReference type="Proteomes" id="UP000281498"/>
    </source>
</evidence>
<evidence type="ECO:0000259" key="4">
    <source>
        <dbReference type="Pfam" id="PF13407"/>
    </source>
</evidence>
<evidence type="ECO:0000313" key="5">
    <source>
        <dbReference type="EMBL" id="RKL67109.1"/>
    </source>
</evidence>
<dbReference type="PANTHER" id="PTHR30036:SF1">
    <property type="entry name" value="D-XYLOSE-BINDING PERIPLASMIC PROTEIN"/>
    <property type="match status" value="1"/>
</dbReference>
<evidence type="ECO:0000256" key="2">
    <source>
        <dbReference type="ARBA" id="ARBA00022729"/>
    </source>
</evidence>
<evidence type="ECO:0000256" key="3">
    <source>
        <dbReference type="SAM" id="SignalP"/>
    </source>
</evidence>
<dbReference type="AlphaFoldDB" id="A0A3A9K444"/>
<reference evidence="5 6" key="1">
    <citation type="submission" date="2017-10" db="EMBL/GenBank/DDBJ databases">
        <title>Bacillus sp. nov., a halophilic bacterium isolated from a Keqin Lake.</title>
        <authorList>
            <person name="Wang H."/>
        </authorList>
    </citation>
    <scope>NUCLEOTIDE SEQUENCE [LARGE SCALE GENOMIC DNA]</scope>
    <source>
        <strain evidence="5 6">KCTC 13187</strain>
    </source>
</reference>
<sequence length="356" mass="38582">MRERKYKYTFFIRMLSLSMLFVLSACSSQNPQSESAEASEGKLLTNPEDVYVGFAIDTLREERWYRDKEALEKAVEELGGSVKTLAANGNQEVQIQQAQLLINEGVDVLVVVPTDSEGASEIVNLAHDAGIKVISYDRLITGADLDYYLSFDNVKVGELQAQEILNQTEEGNFAYVGGAESDNNALLFREGAMNVLKPYLDSGAVNLVYDSYTPGWDPDAARDQLTTFLDSSNSQLDAVIAANDGTAGGVVEAIGNQVGEIAISGQDAELDGVQRIVEGTQTMTVYKSIDLIANRAAELAMQIAAGEEIGTDSLTDNGQIEVPSILLDPIAVTSDNIEDTIIKEGHLTESEIYDTE</sequence>
<dbReference type="PROSITE" id="PS51257">
    <property type="entry name" value="PROKAR_LIPOPROTEIN"/>
    <property type="match status" value="1"/>
</dbReference>
<keyword evidence="6" id="KW-1185">Reference proteome</keyword>
<keyword evidence="2 3" id="KW-0732">Signal</keyword>
<name>A0A3A9K444_9BACI</name>
<protein>
    <submittedName>
        <fullName evidence="5">ATPase</fullName>
    </submittedName>
</protein>
<comment type="caution">
    <text evidence="5">The sequence shown here is derived from an EMBL/GenBank/DDBJ whole genome shotgun (WGS) entry which is preliminary data.</text>
</comment>
<dbReference type="PANTHER" id="PTHR30036">
    <property type="entry name" value="D-XYLOSE-BINDING PERIPLASMIC PROTEIN"/>
    <property type="match status" value="1"/>
</dbReference>
<accession>A0A3A9K444</accession>
<dbReference type="GO" id="GO:0030246">
    <property type="term" value="F:carbohydrate binding"/>
    <property type="evidence" value="ECO:0007669"/>
    <property type="project" value="TreeGrafter"/>
</dbReference>
<dbReference type="InterPro" id="IPR025997">
    <property type="entry name" value="SBP_2_dom"/>
</dbReference>
<dbReference type="InterPro" id="IPR050555">
    <property type="entry name" value="Bact_Solute-Bind_Prot2"/>
</dbReference>
<feature type="signal peptide" evidence="3">
    <location>
        <begin position="1"/>
        <end position="24"/>
    </location>
</feature>
<feature type="domain" description="Periplasmic binding protein" evidence="4">
    <location>
        <begin position="53"/>
        <end position="308"/>
    </location>
</feature>
<dbReference type="RefSeq" id="WP_110937405.1">
    <property type="nucleotide sequence ID" value="NZ_KZ614146.1"/>
</dbReference>
<gene>
    <name evidence="5" type="ORF">CR203_11375</name>
</gene>
<proteinExistence type="predicted"/>
<evidence type="ECO:0000256" key="1">
    <source>
        <dbReference type="ARBA" id="ARBA00004196"/>
    </source>
</evidence>